<dbReference type="InterPro" id="IPR050127">
    <property type="entry name" value="Serine_Proteases_S1"/>
</dbReference>
<dbReference type="Pfam" id="PF00089">
    <property type="entry name" value="Trypsin"/>
    <property type="match status" value="1"/>
</dbReference>
<evidence type="ECO:0000256" key="12">
    <source>
        <dbReference type="RuleBase" id="RU363034"/>
    </source>
</evidence>
<dbReference type="PROSITE" id="PS50240">
    <property type="entry name" value="TRYPSIN_DOM"/>
    <property type="match status" value="1"/>
</dbReference>
<dbReference type="PROSITE" id="PS00134">
    <property type="entry name" value="TRYPSIN_HIS"/>
    <property type="match status" value="1"/>
</dbReference>
<dbReference type="InterPro" id="IPR001254">
    <property type="entry name" value="Trypsin_dom"/>
</dbReference>
<keyword evidence="9" id="KW-1015">Disulfide bond</keyword>
<dbReference type="InterPro" id="IPR018114">
    <property type="entry name" value="TRYPSIN_HIS"/>
</dbReference>
<name>A0A553NTG5_TIGCA</name>
<keyword evidence="7" id="KW-0353">Hemolymph clotting</keyword>
<feature type="signal peptide" evidence="13">
    <location>
        <begin position="1"/>
        <end position="26"/>
    </location>
</feature>
<dbReference type="InterPro" id="IPR033116">
    <property type="entry name" value="TRYPSIN_SER"/>
</dbReference>
<comment type="subcellular location">
    <subcellularLocation>
        <location evidence="1">Secreted</location>
    </subcellularLocation>
</comment>
<dbReference type="GO" id="GO:0042381">
    <property type="term" value="P:hemolymph coagulation"/>
    <property type="evidence" value="ECO:0007669"/>
    <property type="project" value="UniProtKB-KW"/>
</dbReference>
<dbReference type="EMBL" id="VCGU01000010">
    <property type="protein sequence ID" value="TRY68727.1"/>
    <property type="molecule type" value="Genomic_DNA"/>
</dbReference>
<dbReference type="PANTHER" id="PTHR24264:SF65">
    <property type="entry name" value="SRCR DOMAIN-CONTAINING PROTEIN"/>
    <property type="match status" value="1"/>
</dbReference>
<accession>A0A553NTG5</accession>
<evidence type="ECO:0000256" key="8">
    <source>
        <dbReference type="ARBA" id="ARBA00022825"/>
    </source>
</evidence>
<evidence type="ECO:0000256" key="1">
    <source>
        <dbReference type="ARBA" id="ARBA00004613"/>
    </source>
</evidence>
<dbReference type="PROSITE" id="PS00135">
    <property type="entry name" value="TRYPSIN_SER"/>
    <property type="match status" value="1"/>
</dbReference>
<dbReference type="PRINTS" id="PR00722">
    <property type="entry name" value="CHYMOTRYPSIN"/>
</dbReference>
<dbReference type="PANTHER" id="PTHR24264">
    <property type="entry name" value="TRYPSIN-RELATED"/>
    <property type="match status" value="1"/>
</dbReference>
<evidence type="ECO:0000256" key="11">
    <source>
        <dbReference type="ARBA" id="ARBA00066707"/>
    </source>
</evidence>
<dbReference type="InterPro" id="IPR001314">
    <property type="entry name" value="Peptidase_S1A"/>
</dbReference>
<sequence>MFRGRNMSLILFFYIMICVDWGITKSFSNHDSRIIHGHPTSRGEIEYQVSLQFALEASRESSNERTAHYCGGALIAPEWVVTAAHCTIHKDSKKLRVMVGAWDMHNKNNSKYLIDKLIIHDYDEKTKIGDIALIKLKLEGGQSAGTPLKLAPSDFDPTGQSCLITGWGHLKSHENNDPERLQEAKVLVVSPETCKKMVPTKFPLDRHGSSMICAGGSTEDACQGDSGGPLACQKDGEYLLTGIVSWGVGCATEGMPGIYTNVRNYLDWINSTMEANKSS</sequence>
<dbReference type="SMART" id="SM00020">
    <property type="entry name" value="Tryp_SPc"/>
    <property type="match status" value="1"/>
</dbReference>
<evidence type="ECO:0000256" key="4">
    <source>
        <dbReference type="ARBA" id="ARBA00022670"/>
    </source>
</evidence>
<keyword evidence="6 12" id="KW-0378">Hydrolase</keyword>
<keyword evidence="3" id="KW-0768">Sushi</keyword>
<evidence type="ECO:0000313" key="15">
    <source>
        <dbReference type="EMBL" id="TRY68727.1"/>
    </source>
</evidence>
<gene>
    <name evidence="15" type="ORF">TCAL_06824</name>
</gene>
<dbReference type="FunFam" id="2.40.10.10:FF:000120">
    <property type="entry name" value="Putative serine protease"/>
    <property type="match status" value="1"/>
</dbReference>
<evidence type="ECO:0000313" key="16">
    <source>
        <dbReference type="Proteomes" id="UP000318571"/>
    </source>
</evidence>
<dbReference type="OrthoDB" id="93664at2759"/>
<keyword evidence="5 13" id="KW-0732">Signal</keyword>
<evidence type="ECO:0000256" key="2">
    <source>
        <dbReference type="ARBA" id="ARBA00022525"/>
    </source>
</evidence>
<evidence type="ECO:0000256" key="9">
    <source>
        <dbReference type="ARBA" id="ARBA00023157"/>
    </source>
</evidence>
<keyword evidence="4 12" id="KW-0645">Protease</keyword>
<dbReference type="CDD" id="cd00190">
    <property type="entry name" value="Tryp_SPc"/>
    <property type="match status" value="1"/>
</dbReference>
<comment type="catalytic activity">
    <reaction evidence="10">
        <text>Selective cleavage of 103-Arg-|-Ser-104 and 124-Ile-|-Ile-125 bonds in Limulus clotting factor B to form activated factor B. Cleavage of -Pro-Arg-|-Xaa- bonds in synthetic substrates.</text>
        <dbReference type="EC" id="3.4.21.84"/>
    </reaction>
</comment>
<evidence type="ECO:0000256" key="3">
    <source>
        <dbReference type="ARBA" id="ARBA00022659"/>
    </source>
</evidence>
<feature type="chain" id="PRO_5021712932" description="limulus clotting factor C" evidence="13">
    <location>
        <begin position="27"/>
        <end position="279"/>
    </location>
</feature>
<dbReference type="Proteomes" id="UP000318571">
    <property type="component" value="Chromosome 1"/>
</dbReference>
<dbReference type="Gene3D" id="2.40.10.10">
    <property type="entry name" value="Trypsin-like serine proteases"/>
    <property type="match status" value="1"/>
</dbReference>
<dbReference type="STRING" id="6832.A0A553NTG5"/>
<dbReference type="GO" id="GO:0004252">
    <property type="term" value="F:serine-type endopeptidase activity"/>
    <property type="evidence" value="ECO:0007669"/>
    <property type="project" value="InterPro"/>
</dbReference>
<dbReference type="InterPro" id="IPR009003">
    <property type="entry name" value="Peptidase_S1_PA"/>
</dbReference>
<dbReference type="SUPFAM" id="SSF50494">
    <property type="entry name" value="Trypsin-like serine proteases"/>
    <property type="match status" value="1"/>
</dbReference>
<dbReference type="AlphaFoldDB" id="A0A553NTG5"/>
<evidence type="ECO:0000256" key="5">
    <source>
        <dbReference type="ARBA" id="ARBA00022729"/>
    </source>
</evidence>
<keyword evidence="8 12" id="KW-0720">Serine protease</keyword>
<organism evidence="15 16">
    <name type="scientific">Tigriopus californicus</name>
    <name type="common">Marine copepod</name>
    <dbReference type="NCBI Taxonomy" id="6832"/>
    <lineage>
        <taxon>Eukaryota</taxon>
        <taxon>Metazoa</taxon>
        <taxon>Ecdysozoa</taxon>
        <taxon>Arthropoda</taxon>
        <taxon>Crustacea</taxon>
        <taxon>Multicrustacea</taxon>
        <taxon>Hexanauplia</taxon>
        <taxon>Copepoda</taxon>
        <taxon>Harpacticoida</taxon>
        <taxon>Harpacticidae</taxon>
        <taxon>Tigriopus</taxon>
    </lineage>
</organism>
<feature type="domain" description="Peptidase S1" evidence="14">
    <location>
        <begin position="34"/>
        <end position="274"/>
    </location>
</feature>
<evidence type="ECO:0000256" key="6">
    <source>
        <dbReference type="ARBA" id="ARBA00022801"/>
    </source>
</evidence>
<comment type="caution">
    <text evidence="15">The sequence shown here is derived from an EMBL/GenBank/DDBJ whole genome shotgun (WGS) entry which is preliminary data.</text>
</comment>
<keyword evidence="16" id="KW-1185">Reference proteome</keyword>
<dbReference type="InterPro" id="IPR043504">
    <property type="entry name" value="Peptidase_S1_PA_chymotrypsin"/>
</dbReference>
<dbReference type="EC" id="3.4.21.84" evidence="11"/>
<protein>
    <recommendedName>
        <fullName evidence="11">limulus clotting factor C</fullName>
        <ecNumber evidence="11">3.4.21.84</ecNumber>
    </recommendedName>
</protein>
<evidence type="ECO:0000256" key="10">
    <source>
        <dbReference type="ARBA" id="ARBA00052079"/>
    </source>
</evidence>
<keyword evidence="2" id="KW-0964">Secreted</keyword>
<evidence type="ECO:0000259" key="14">
    <source>
        <dbReference type="PROSITE" id="PS50240"/>
    </source>
</evidence>
<evidence type="ECO:0000256" key="13">
    <source>
        <dbReference type="SAM" id="SignalP"/>
    </source>
</evidence>
<dbReference type="GO" id="GO:0005615">
    <property type="term" value="C:extracellular space"/>
    <property type="evidence" value="ECO:0007669"/>
    <property type="project" value="TreeGrafter"/>
</dbReference>
<reference evidence="15 16" key="1">
    <citation type="journal article" date="2018" name="Nat. Ecol. Evol.">
        <title>Genomic signatures of mitonuclear coevolution across populations of Tigriopus californicus.</title>
        <authorList>
            <person name="Barreto F.S."/>
            <person name="Watson E.T."/>
            <person name="Lima T.G."/>
            <person name="Willett C.S."/>
            <person name="Edmands S."/>
            <person name="Li W."/>
            <person name="Burton R.S."/>
        </authorList>
    </citation>
    <scope>NUCLEOTIDE SEQUENCE [LARGE SCALE GENOMIC DNA]</scope>
    <source>
        <strain evidence="15 16">San Diego</strain>
    </source>
</reference>
<proteinExistence type="predicted"/>
<evidence type="ECO:0000256" key="7">
    <source>
        <dbReference type="ARBA" id="ARBA00022820"/>
    </source>
</evidence>
<dbReference type="GO" id="GO:0006508">
    <property type="term" value="P:proteolysis"/>
    <property type="evidence" value="ECO:0007669"/>
    <property type="project" value="UniProtKB-KW"/>
</dbReference>